<dbReference type="RefSeq" id="WP_151902526.1">
    <property type="nucleotide sequence ID" value="NZ_CP045032.1"/>
</dbReference>
<evidence type="ECO:0000313" key="4">
    <source>
        <dbReference type="Proteomes" id="UP000326711"/>
    </source>
</evidence>
<dbReference type="PANTHER" id="PTHR30231">
    <property type="entry name" value="DNA POLYMERASE III SUBUNIT EPSILON"/>
    <property type="match status" value="1"/>
</dbReference>
<dbReference type="GO" id="GO:0005829">
    <property type="term" value="C:cytosol"/>
    <property type="evidence" value="ECO:0007669"/>
    <property type="project" value="TreeGrafter"/>
</dbReference>
<protein>
    <submittedName>
        <fullName evidence="3">DNA polymerase III PolC-type</fullName>
        <ecNumber evidence="3">2.7.7.7</ecNumber>
    </submittedName>
</protein>
<dbReference type="FunFam" id="3.30.420.10:FF:000045">
    <property type="entry name" value="3'-5' exonuclease DinG"/>
    <property type="match status" value="1"/>
</dbReference>
<dbReference type="PANTHER" id="PTHR30231:SF41">
    <property type="entry name" value="DNA POLYMERASE III SUBUNIT EPSILON"/>
    <property type="match status" value="1"/>
</dbReference>
<dbReference type="GO" id="GO:0003677">
    <property type="term" value="F:DNA binding"/>
    <property type="evidence" value="ECO:0007669"/>
    <property type="project" value="InterPro"/>
</dbReference>
<dbReference type="GO" id="GO:0008408">
    <property type="term" value="F:3'-5' exonuclease activity"/>
    <property type="evidence" value="ECO:0007669"/>
    <property type="project" value="TreeGrafter"/>
</dbReference>
<keyword evidence="1" id="KW-0378">Hydrolase</keyword>
<reference evidence="4" key="1">
    <citation type="submission" date="2019-10" db="EMBL/GenBank/DDBJ databases">
        <title>Complete genome sequence of Corynebacterium urogenitalis DSM 108747, isolated from the genital tract of a cow.</title>
        <authorList>
            <person name="Ruckert C."/>
            <person name="Ballas P."/>
            <person name="Wagener K."/>
            <person name="Drillich M."/>
            <person name="Kaempfer P."/>
            <person name="Busse H.-J."/>
            <person name="Ehling-Schulz M."/>
        </authorList>
    </citation>
    <scope>NUCLEOTIDE SEQUENCE [LARGE SCALE GENOMIC DNA]</scope>
    <source>
        <strain evidence="4">LMM 1652</strain>
    </source>
</reference>
<accession>A0A5J6Z8Y3</accession>
<dbReference type="EMBL" id="CP045032">
    <property type="protein sequence ID" value="QFQ02123.1"/>
    <property type="molecule type" value="Genomic_DNA"/>
</dbReference>
<dbReference type="NCBIfam" id="TIGR00573">
    <property type="entry name" value="dnaq"/>
    <property type="match status" value="1"/>
</dbReference>
<evidence type="ECO:0000313" key="3">
    <source>
        <dbReference type="EMBL" id="QFQ02123.1"/>
    </source>
</evidence>
<proteinExistence type="predicted"/>
<keyword evidence="3" id="KW-0548">Nucleotidyltransferase</keyword>
<sequence length="211" mass="23445">MGTVNHVPRPHRTTVAPLSASEALGNALVIDVETTGLDPSEDRIIEIGAAHVIEGTVRSVFHELINPHRPISPFIEEITGLENRRIASARDSHEVLPEFLSYIQSASQVDNTTSCRRACCFVGHNVAFDLSFLGAELERIQTSNTLPQWHSLCTADLARRLIPRQRVGRYTLLNLTEYLQTQFKPSHRALADVKATVEVLIKLESIESTTN</sequence>
<evidence type="ECO:0000259" key="2">
    <source>
        <dbReference type="SMART" id="SM00479"/>
    </source>
</evidence>
<dbReference type="Proteomes" id="UP000326711">
    <property type="component" value="Chromosome"/>
</dbReference>
<dbReference type="Pfam" id="PF00929">
    <property type="entry name" value="RNase_T"/>
    <property type="match status" value="1"/>
</dbReference>
<dbReference type="InterPro" id="IPR013520">
    <property type="entry name" value="Ribonucl_H"/>
</dbReference>
<dbReference type="InterPro" id="IPR036397">
    <property type="entry name" value="RNaseH_sf"/>
</dbReference>
<dbReference type="GO" id="GO:0003887">
    <property type="term" value="F:DNA-directed DNA polymerase activity"/>
    <property type="evidence" value="ECO:0007669"/>
    <property type="project" value="UniProtKB-EC"/>
</dbReference>
<keyword evidence="1" id="KW-0269">Exonuclease</keyword>
<dbReference type="SMART" id="SM00479">
    <property type="entry name" value="EXOIII"/>
    <property type="match status" value="1"/>
</dbReference>
<dbReference type="CDD" id="cd06127">
    <property type="entry name" value="DEDDh"/>
    <property type="match status" value="1"/>
</dbReference>
<gene>
    <name evidence="3" type="primary">polC1</name>
    <name evidence="3" type="ORF">CUROG_03720</name>
</gene>
<keyword evidence="1" id="KW-0540">Nuclease</keyword>
<dbReference type="InterPro" id="IPR012337">
    <property type="entry name" value="RNaseH-like_sf"/>
</dbReference>
<dbReference type="Gene3D" id="3.30.420.10">
    <property type="entry name" value="Ribonuclease H-like superfamily/Ribonuclease H"/>
    <property type="match status" value="1"/>
</dbReference>
<dbReference type="SUPFAM" id="SSF53098">
    <property type="entry name" value="Ribonuclease H-like"/>
    <property type="match status" value="1"/>
</dbReference>
<dbReference type="GO" id="GO:0045004">
    <property type="term" value="P:DNA replication proofreading"/>
    <property type="evidence" value="ECO:0007669"/>
    <property type="project" value="TreeGrafter"/>
</dbReference>
<dbReference type="OrthoDB" id="9803913at2"/>
<name>A0A5J6Z8Y3_9CORY</name>
<organism evidence="3 4">
    <name type="scientific">Corynebacterium urogenitale</name>
    <dbReference type="NCBI Taxonomy" id="2487892"/>
    <lineage>
        <taxon>Bacteria</taxon>
        <taxon>Bacillati</taxon>
        <taxon>Actinomycetota</taxon>
        <taxon>Actinomycetes</taxon>
        <taxon>Mycobacteriales</taxon>
        <taxon>Corynebacteriaceae</taxon>
        <taxon>Corynebacterium</taxon>
    </lineage>
</organism>
<dbReference type="KEGG" id="cuo:CUROG_03720"/>
<keyword evidence="4" id="KW-1185">Reference proteome</keyword>
<evidence type="ECO:0000256" key="1">
    <source>
        <dbReference type="ARBA" id="ARBA00022839"/>
    </source>
</evidence>
<feature type="domain" description="Exonuclease" evidence="2">
    <location>
        <begin position="26"/>
        <end position="209"/>
    </location>
</feature>
<dbReference type="EC" id="2.7.7.7" evidence="3"/>
<dbReference type="AlphaFoldDB" id="A0A5J6Z8Y3"/>
<dbReference type="InterPro" id="IPR006054">
    <property type="entry name" value="DnaQ"/>
</dbReference>
<keyword evidence="3" id="KW-0808">Transferase</keyword>